<dbReference type="PANTHER" id="PTHR12472">
    <property type="entry name" value="RAB3-GAP REGULATORY DOMAIN"/>
    <property type="match status" value="1"/>
</dbReference>
<feature type="domain" description="Rab3-GAP regulatory subunit N-terminal" evidence="2">
    <location>
        <begin position="316"/>
        <end position="755"/>
    </location>
</feature>
<name>A0A9W8ALF7_9FUNG</name>
<dbReference type="EMBL" id="JANBPY010001540">
    <property type="protein sequence ID" value="KAJ1959629.1"/>
    <property type="molecule type" value="Genomic_DNA"/>
</dbReference>
<reference evidence="3" key="1">
    <citation type="submission" date="2022-07" db="EMBL/GenBank/DDBJ databases">
        <title>Phylogenomic reconstructions and comparative analyses of Kickxellomycotina fungi.</title>
        <authorList>
            <person name="Reynolds N.K."/>
            <person name="Stajich J.E."/>
            <person name="Barry K."/>
            <person name="Grigoriev I.V."/>
            <person name="Crous P."/>
            <person name="Smith M.E."/>
        </authorList>
    </citation>
    <scope>NUCLEOTIDE SEQUENCE</scope>
    <source>
        <strain evidence="3">RSA 1196</strain>
    </source>
</reference>
<gene>
    <name evidence="3" type="ORF">IWQ62_004534</name>
</gene>
<evidence type="ECO:0000313" key="3">
    <source>
        <dbReference type="EMBL" id="KAJ1959629.1"/>
    </source>
</evidence>
<dbReference type="PANTHER" id="PTHR12472:SF0">
    <property type="entry name" value="RAB3 GTPASE-ACTIVATING PROTEIN NON-CATALYTIC SUBUNIT"/>
    <property type="match status" value="1"/>
</dbReference>
<dbReference type="InterPro" id="IPR026059">
    <property type="entry name" value="Rab3GAP2"/>
</dbReference>
<feature type="compositionally biased region" description="Polar residues" evidence="1">
    <location>
        <begin position="38"/>
        <end position="72"/>
    </location>
</feature>
<feature type="region of interest" description="Disordered" evidence="1">
    <location>
        <begin position="293"/>
        <end position="316"/>
    </location>
</feature>
<feature type="compositionally biased region" description="Low complexity" evidence="1">
    <location>
        <begin position="80"/>
        <end position="93"/>
    </location>
</feature>
<evidence type="ECO:0000313" key="4">
    <source>
        <dbReference type="Proteomes" id="UP001150925"/>
    </source>
</evidence>
<dbReference type="OrthoDB" id="360390at2759"/>
<dbReference type="InterPro" id="IPR032839">
    <property type="entry name" value="RAB3GAP_N"/>
</dbReference>
<feature type="region of interest" description="Disordered" evidence="1">
    <location>
        <begin position="240"/>
        <end position="263"/>
    </location>
</feature>
<feature type="domain" description="Rab3-GAP regulatory subunit N-terminal" evidence="2">
    <location>
        <begin position="122"/>
        <end position="236"/>
    </location>
</feature>
<feature type="region of interest" description="Disordered" evidence="1">
    <location>
        <begin position="38"/>
        <end position="107"/>
    </location>
</feature>
<comment type="caution">
    <text evidence="3">The sequence shown here is derived from an EMBL/GenBank/DDBJ whole genome shotgun (WGS) entry which is preliminary data.</text>
</comment>
<sequence length="810" mass="88530">MGFTPGEERCQLVLDGLVPLGELAKLLNLCELDTAEQTPVATASPIVPTSPTTTGKDSEGTTLNDHVSTSPDPNVEERASPTSPSLAPSTSPSADKDTLPLSPHLTADFPSDHLRQYNLRMVRAAVSLRSEYTVLATERRYVLLHRSALHRGGKPRLTVVSYGPEFTNEHITAAYCLPVFVPPSRGTMVTANHDVVVIVGYSNGGVRFFSRDGHLLLSQRLHSMPLVKIKFRQAKPDNPFVADPFEDPSKPLGLPTVPPTSRRMTTSIVTPANARQSGQDSSFALRRQSVGWANGKFPSGSQPVPARSGGSGLGEEEEDDDELLLVYADGQVLVIQGKSLWIALRICLGELSAYLTQSRLHLDRDSALESHYTPPSSASFSYRKFALGSGTQLVRDVISCGPTWRGRRHEPASAVRAMLNDANPNQIAAFDPALIKATARFMAVGGDPMVALYATGKTTSLSYSVSSMAGKFANKVTSAVLSLARSYWWSGSQDRPNTRPLPHRQQGKFLDYDLSAGDAELEGTTGWSPPTTIPMVTHLADGHRHMNQITMAPPEYQLAVMTDNFGRVHLIDIAQFEVVRLWKGLRDCQCGWIEVPVDPAALHTSHDDLNATLPGSPPPWDQFRSLPTSPRSPQFAGSNPTHDRRSSYLSTGTRPFPNITKDGSSDKDTLHTSSGGEIDSTNSIRIRRTSVAQNSMSAPQFTIRLRRDSRVNYAPTRKALLLVLYASRRGIVEIYRMRHGDRLATFQVGPHWKLLSTPTQSLGGSMILDNGLMSKRVDDAQLAQCTLLSPDGKVWSFKIPPRQVTRPSLP</sequence>
<organism evidence="3 4">
    <name type="scientific">Dispira parvispora</name>
    <dbReference type="NCBI Taxonomy" id="1520584"/>
    <lineage>
        <taxon>Eukaryota</taxon>
        <taxon>Fungi</taxon>
        <taxon>Fungi incertae sedis</taxon>
        <taxon>Zoopagomycota</taxon>
        <taxon>Kickxellomycotina</taxon>
        <taxon>Dimargaritomycetes</taxon>
        <taxon>Dimargaritales</taxon>
        <taxon>Dimargaritaceae</taxon>
        <taxon>Dispira</taxon>
    </lineage>
</organism>
<dbReference type="SUPFAM" id="SSF50998">
    <property type="entry name" value="Quinoprotein alcohol dehydrogenase-like"/>
    <property type="match status" value="1"/>
</dbReference>
<dbReference type="Pfam" id="PF14655">
    <property type="entry name" value="RAB3GAP2_N"/>
    <property type="match status" value="2"/>
</dbReference>
<evidence type="ECO:0000259" key="2">
    <source>
        <dbReference type="Pfam" id="PF14655"/>
    </source>
</evidence>
<protein>
    <recommendedName>
        <fullName evidence="2">Rab3-GAP regulatory subunit N-terminal domain-containing protein</fullName>
    </recommendedName>
</protein>
<dbReference type="AlphaFoldDB" id="A0A9W8ALF7"/>
<feature type="compositionally biased region" description="Polar residues" evidence="1">
    <location>
        <begin position="671"/>
        <end position="683"/>
    </location>
</feature>
<proteinExistence type="predicted"/>
<dbReference type="InterPro" id="IPR011047">
    <property type="entry name" value="Quinoprotein_ADH-like_sf"/>
</dbReference>
<accession>A0A9W8ALF7</accession>
<evidence type="ECO:0000256" key="1">
    <source>
        <dbReference type="SAM" id="MobiDB-lite"/>
    </source>
</evidence>
<feature type="compositionally biased region" description="Polar residues" evidence="1">
    <location>
        <begin position="625"/>
        <end position="640"/>
    </location>
</feature>
<keyword evidence="4" id="KW-1185">Reference proteome</keyword>
<dbReference type="Proteomes" id="UP001150925">
    <property type="component" value="Unassembled WGS sequence"/>
</dbReference>
<feature type="region of interest" description="Disordered" evidence="1">
    <location>
        <begin position="608"/>
        <end position="683"/>
    </location>
</feature>